<organism evidence="2 3">
    <name type="scientific">Podospora pseudocomata</name>
    <dbReference type="NCBI Taxonomy" id="2093779"/>
    <lineage>
        <taxon>Eukaryota</taxon>
        <taxon>Fungi</taxon>
        <taxon>Dikarya</taxon>
        <taxon>Ascomycota</taxon>
        <taxon>Pezizomycotina</taxon>
        <taxon>Sordariomycetes</taxon>
        <taxon>Sordariomycetidae</taxon>
        <taxon>Sordariales</taxon>
        <taxon>Podosporaceae</taxon>
        <taxon>Podospora</taxon>
    </lineage>
</organism>
<name>A0ABR0G7I7_9PEZI</name>
<keyword evidence="3" id="KW-1185">Reference proteome</keyword>
<feature type="region of interest" description="Disordered" evidence="1">
    <location>
        <begin position="82"/>
        <end position="101"/>
    </location>
</feature>
<proteinExistence type="predicted"/>
<accession>A0ABR0G7I7</accession>
<dbReference type="GeneID" id="87911707"/>
<dbReference type="EMBL" id="JAFFHA010000008">
    <property type="protein sequence ID" value="KAK4651715.1"/>
    <property type="molecule type" value="Genomic_DNA"/>
</dbReference>
<sequence>MQNTPSFKTLRSLWESTEAQLTKQVSFLLPQLDLLFACVALWSAIGAMMDGRKAVRIAEWTARKDYWEFCETIEDQEDGYDRVTKAPLGPPPHTFSGDNQQNGLLAGEAGELLPAQSPGTGALHAERFLAVGWKLVLTSSPLQPLSFTPNGHRNDLGPHKRRLPSPVQSRLLPSIPAAIWPLDLPLIQASTPMPGFSCRICKATLKLGFDEPPEHPWDHNNCYFVSWCWSCIDEALYGLYYQRVDSPPRGMVLHINDILRINAETTDDGGEVDNVLTQISWQRNFNQVVEALLYRVYFVYNGDEKHGGAPYPDDGSKSAWLSLG</sequence>
<evidence type="ECO:0000256" key="1">
    <source>
        <dbReference type="SAM" id="MobiDB-lite"/>
    </source>
</evidence>
<dbReference type="Proteomes" id="UP001323405">
    <property type="component" value="Unassembled WGS sequence"/>
</dbReference>
<evidence type="ECO:0000313" key="2">
    <source>
        <dbReference type="EMBL" id="KAK4651715.1"/>
    </source>
</evidence>
<comment type="caution">
    <text evidence="2">The sequence shown here is derived from an EMBL/GenBank/DDBJ whole genome shotgun (WGS) entry which is preliminary data.</text>
</comment>
<reference evidence="2 3" key="1">
    <citation type="journal article" date="2023" name="bioRxiv">
        <title>High-quality genome assemblies of four members of thePodospora anserinaspecies complex.</title>
        <authorList>
            <person name="Ament-Velasquez S.L."/>
            <person name="Vogan A.A."/>
            <person name="Wallerman O."/>
            <person name="Hartmann F."/>
            <person name="Gautier V."/>
            <person name="Silar P."/>
            <person name="Giraud T."/>
            <person name="Johannesson H."/>
        </authorList>
    </citation>
    <scope>NUCLEOTIDE SEQUENCE [LARGE SCALE GENOMIC DNA]</scope>
    <source>
        <strain evidence="2 3">CBS 415.72m</strain>
    </source>
</reference>
<evidence type="ECO:0000313" key="3">
    <source>
        <dbReference type="Proteomes" id="UP001323405"/>
    </source>
</evidence>
<gene>
    <name evidence="2" type="ORF">QC762_601035</name>
</gene>
<dbReference type="RefSeq" id="XP_062740690.1">
    <property type="nucleotide sequence ID" value="XM_062891800.1"/>
</dbReference>
<protein>
    <submittedName>
        <fullName evidence="2">Uncharacterized protein</fullName>
    </submittedName>
</protein>